<proteinExistence type="predicted"/>
<evidence type="ECO:0000313" key="2">
    <source>
        <dbReference type="EMBL" id="SUI70113.1"/>
    </source>
</evidence>
<dbReference type="EMBL" id="UGYN01000002">
    <property type="protein sequence ID" value="SUI70113.1"/>
    <property type="molecule type" value="Genomic_DNA"/>
</dbReference>
<dbReference type="GO" id="GO:0009289">
    <property type="term" value="C:pilus"/>
    <property type="evidence" value="ECO:0007669"/>
    <property type="project" value="InterPro"/>
</dbReference>
<dbReference type="PANTHER" id="PTHR33420">
    <property type="entry name" value="FIMBRIAL SUBUNIT ELFA-RELATED"/>
    <property type="match status" value="1"/>
</dbReference>
<name>A0A379ZX48_9GAMM</name>
<organism evidence="2 3">
    <name type="scientific">Serratia quinivorans</name>
    <dbReference type="NCBI Taxonomy" id="137545"/>
    <lineage>
        <taxon>Bacteria</taxon>
        <taxon>Pseudomonadati</taxon>
        <taxon>Pseudomonadota</taxon>
        <taxon>Gammaproteobacteria</taxon>
        <taxon>Enterobacterales</taxon>
        <taxon>Yersiniaceae</taxon>
        <taxon>Serratia</taxon>
    </lineage>
</organism>
<evidence type="ECO:0000259" key="1">
    <source>
        <dbReference type="Pfam" id="PF00419"/>
    </source>
</evidence>
<sequence length="185" mass="19630">MSDKQKYRGAIGLTGWLMLTGALVLLSQGVTAADNMRFHGALVAEPCVIPPGEERIALDFDTVIDKTLYINTRTLGQPFTLHLAQCDLSLGKTVKVTFSGEENARLPGLLAVAPGSLAAGIAIGMETEQGQPLPINKAGASNVLTSGDNRLTLLAYVQGEPEAIKNQTIERGPFSAVATFSLEYE</sequence>
<dbReference type="InterPro" id="IPR036937">
    <property type="entry name" value="Adhesion_dom_fimbrial_sf"/>
</dbReference>
<dbReference type="Gene3D" id="2.60.40.1090">
    <property type="entry name" value="Fimbrial-type adhesion domain"/>
    <property type="match status" value="1"/>
</dbReference>
<dbReference type="Pfam" id="PF00419">
    <property type="entry name" value="Fimbrial"/>
    <property type="match status" value="1"/>
</dbReference>
<protein>
    <submittedName>
        <fullName evidence="2">Fimbria A protein</fullName>
    </submittedName>
</protein>
<dbReference type="RefSeq" id="WP_115183742.1">
    <property type="nucleotide sequence ID" value="NZ_CAMKUF010000003.1"/>
</dbReference>
<dbReference type="InterPro" id="IPR050263">
    <property type="entry name" value="Bact_Fimbrial_Adh_Pro"/>
</dbReference>
<dbReference type="Proteomes" id="UP000255529">
    <property type="component" value="Unassembled WGS sequence"/>
</dbReference>
<evidence type="ECO:0000313" key="3">
    <source>
        <dbReference type="Proteomes" id="UP000255529"/>
    </source>
</evidence>
<dbReference type="PANTHER" id="PTHR33420:SF9">
    <property type="entry name" value="MINOR FIMBRIAL SUBUNIT"/>
    <property type="match status" value="1"/>
</dbReference>
<dbReference type="GO" id="GO:0043709">
    <property type="term" value="P:cell adhesion involved in single-species biofilm formation"/>
    <property type="evidence" value="ECO:0007669"/>
    <property type="project" value="TreeGrafter"/>
</dbReference>
<dbReference type="InterPro" id="IPR008966">
    <property type="entry name" value="Adhesion_dom_sf"/>
</dbReference>
<feature type="domain" description="Fimbrial-type adhesion" evidence="1">
    <location>
        <begin position="37"/>
        <end position="184"/>
    </location>
</feature>
<dbReference type="InterPro" id="IPR000259">
    <property type="entry name" value="Adhesion_dom_fimbrial"/>
</dbReference>
<gene>
    <name evidence="2" type="primary">smfA_9</name>
    <name evidence="2" type="ORF">NCTC11544_03093</name>
</gene>
<dbReference type="AlphaFoldDB" id="A0A379ZX48"/>
<reference evidence="2 3" key="1">
    <citation type="submission" date="2018-06" db="EMBL/GenBank/DDBJ databases">
        <authorList>
            <consortium name="Pathogen Informatics"/>
            <person name="Doyle S."/>
        </authorList>
    </citation>
    <scope>NUCLEOTIDE SEQUENCE [LARGE SCALE GENOMIC DNA]</scope>
    <source>
        <strain evidence="2 3">NCTC11544</strain>
    </source>
</reference>
<dbReference type="SUPFAM" id="SSF49401">
    <property type="entry name" value="Bacterial adhesins"/>
    <property type="match status" value="1"/>
</dbReference>
<accession>A0A379ZX48</accession>